<dbReference type="Gene3D" id="3.30.565.10">
    <property type="entry name" value="Histidine kinase-like ATPase, C-terminal domain"/>
    <property type="match status" value="1"/>
</dbReference>
<dbReference type="PROSITE" id="PS50112">
    <property type="entry name" value="PAS"/>
    <property type="match status" value="1"/>
</dbReference>
<keyword evidence="3 6" id="KW-0597">Phosphoprotein</keyword>
<feature type="modified residue" description="4-aspartylphosphate" evidence="6">
    <location>
        <position position="605"/>
    </location>
</feature>
<dbReference type="SUPFAM" id="SSF47384">
    <property type="entry name" value="Homodimeric domain of signal transducing histidine kinase"/>
    <property type="match status" value="1"/>
</dbReference>
<dbReference type="Pfam" id="PF00512">
    <property type="entry name" value="HisKA"/>
    <property type="match status" value="1"/>
</dbReference>
<feature type="domain" description="Histidine kinase" evidence="7">
    <location>
        <begin position="300"/>
        <end position="535"/>
    </location>
</feature>
<dbReference type="CDD" id="cd00082">
    <property type="entry name" value="HisKA"/>
    <property type="match status" value="1"/>
</dbReference>
<keyword evidence="4" id="KW-0418">Kinase</keyword>
<keyword evidence="11" id="KW-1185">Reference proteome</keyword>
<dbReference type="Gene3D" id="3.30.450.20">
    <property type="entry name" value="PAS domain"/>
    <property type="match status" value="2"/>
</dbReference>
<dbReference type="EMBL" id="JAYGIE010000076">
    <property type="protein sequence ID" value="MEA5478591.1"/>
    <property type="molecule type" value="Genomic_DNA"/>
</dbReference>
<gene>
    <name evidence="10" type="ORF">VB774_13265</name>
</gene>
<organism evidence="10 11">
    <name type="scientific">Pseudanabaena galeata UHCC 0370</name>
    <dbReference type="NCBI Taxonomy" id="3110310"/>
    <lineage>
        <taxon>Bacteria</taxon>
        <taxon>Bacillati</taxon>
        <taxon>Cyanobacteriota</taxon>
        <taxon>Cyanophyceae</taxon>
        <taxon>Pseudanabaenales</taxon>
        <taxon>Pseudanabaenaceae</taxon>
        <taxon>Pseudanabaena</taxon>
    </lineage>
</organism>
<reference evidence="10 11" key="1">
    <citation type="submission" date="2023-12" db="EMBL/GenBank/DDBJ databases">
        <title>Baltic Sea Cyanobacteria.</title>
        <authorList>
            <person name="Delbaje E."/>
            <person name="Fewer D.P."/>
            <person name="Shishido T.K."/>
        </authorList>
    </citation>
    <scope>NUCLEOTIDE SEQUENCE [LARGE SCALE GENOMIC DNA]</scope>
    <source>
        <strain evidence="10 11">UHCC 0370</strain>
    </source>
</reference>
<evidence type="ECO:0000259" key="8">
    <source>
        <dbReference type="PROSITE" id="PS50110"/>
    </source>
</evidence>
<evidence type="ECO:0000256" key="5">
    <source>
        <dbReference type="ARBA" id="ARBA00023012"/>
    </source>
</evidence>
<feature type="domain" description="Response regulatory" evidence="8">
    <location>
        <begin position="555"/>
        <end position="672"/>
    </location>
</feature>
<dbReference type="NCBIfam" id="TIGR00229">
    <property type="entry name" value="sensory_box"/>
    <property type="match status" value="1"/>
</dbReference>
<dbReference type="InterPro" id="IPR001789">
    <property type="entry name" value="Sig_transdc_resp-reg_receiver"/>
</dbReference>
<feature type="modified residue" description="4-aspartylphosphate" evidence="6">
    <location>
        <position position="758"/>
    </location>
</feature>
<dbReference type="Pfam" id="PF00072">
    <property type="entry name" value="Response_reg"/>
    <property type="match status" value="2"/>
</dbReference>
<accession>A0ABU5TJZ4</accession>
<dbReference type="InterPro" id="IPR005467">
    <property type="entry name" value="His_kinase_dom"/>
</dbReference>
<dbReference type="InterPro" id="IPR004358">
    <property type="entry name" value="Sig_transdc_His_kin-like_C"/>
</dbReference>
<dbReference type="Pfam" id="PF13426">
    <property type="entry name" value="PAS_9"/>
    <property type="match status" value="1"/>
</dbReference>
<feature type="domain" description="PAS" evidence="9">
    <location>
        <begin position="143"/>
        <end position="215"/>
    </location>
</feature>
<evidence type="ECO:0000256" key="2">
    <source>
        <dbReference type="ARBA" id="ARBA00012438"/>
    </source>
</evidence>
<dbReference type="SUPFAM" id="SSF52172">
    <property type="entry name" value="CheY-like"/>
    <property type="match status" value="2"/>
</dbReference>
<dbReference type="SUPFAM" id="SSF55874">
    <property type="entry name" value="ATPase domain of HSP90 chaperone/DNA topoisomerase II/histidine kinase"/>
    <property type="match status" value="1"/>
</dbReference>
<comment type="catalytic activity">
    <reaction evidence="1">
        <text>ATP + protein L-histidine = ADP + protein N-phospho-L-histidine.</text>
        <dbReference type="EC" id="2.7.13.3"/>
    </reaction>
</comment>
<protein>
    <recommendedName>
        <fullName evidence="2">histidine kinase</fullName>
        <ecNumber evidence="2">2.7.13.3</ecNumber>
    </recommendedName>
</protein>
<dbReference type="SMART" id="SM00388">
    <property type="entry name" value="HisKA"/>
    <property type="match status" value="1"/>
</dbReference>
<comment type="caution">
    <text evidence="10">The sequence shown here is derived from an EMBL/GenBank/DDBJ whole genome shotgun (WGS) entry which is preliminary data.</text>
</comment>
<dbReference type="InterPro" id="IPR003594">
    <property type="entry name" value="HATPase_dom"/>
</dbReference>
<dbReference type="PANTHER" id="PTHR45339">
    <property type="entry name" value="HYBRID SIGNAL TRANSDUCTION HISTIDINE KINASE J"/>
    <property type="match status" value="1"/>
</dbReference>
<dbReference type="SMART" id="SM00091">
    <property type="entry name" value="PAS"/>
    <property type="match status" value="2"/>
</dbReference>
<evidence type="ECO:0000256" key="4">
    <source>
        <dbReference type="ARBA" id="ARBA00022777"/>
    </source>
</evidence>
<keyword evidence="4" id="KW-0808">Transferase</keyword>
<dbReference type="Proteomes" id="UP001301388">
    <property type="component" value="Unassembled WGS sequence"/>
</dbReference>
<dbReference type="PANTHER" id="PTHR45339:SF5">
    <property type="entry name" value="HISTIDINE KINASE"/>
    <property type="match status" value="1"/>
</dbReference>
<sequence>MKQSKLLKKLLTASERSFITIDRQFVITDTSYGAERFSEYPYESLLNKDIRNAFPEIIGLEESFNNIWLNQLTSLEIKGVCRSLNPQEPLYFNFYIIGTNELEEEDKNIIICIEDATDVMIMSQTLMQRANESDLLANALLKSKEYIDKIISAMADSLIVTDYQGKIKTINPAAINLFGYSQDELVNGSIASLFKNPNQLDLIHQNYLKNQLNNEQLLDSDRYFTNIEILCLSKTSEEILISFSCSTIQNHQLEYNVESSHDFVYVGRNITELKRKEQELLAARQFAEQSAKAKTIFLANMSHEIRTPMNGVLGMTELLLATPLDDRQQDFVENIRLSGNLLLSLINRILDLSKLEEGQLKLENLPFDLNKCIEEILELFALQAHNQGLEINACFDKGLPNLLIADTVRFRQIMMNLIGNAIKFTTEGEIVVRVERDRNFEQDNPLTNKDSPQSPVYLRFSVIDTGIGIDSKNQDKLFKPFSQVDTSTNRRFGGTGLGLAICRQLVELMQGEIGVSSPVENGKGTCFWFRIPFALQPISNPPPLDDNAHALGKRSILVVDANRHTRHAIGHELAKFGAEVYEVSNIVDALKYLDTSHKVDVAIIDWGLTSFNGSKLVQLIHGKEGFADLPIMAMLTANRQGETETIIHQGFCGYVTKPFKAQRLLKSLYLSLGIEHPVLPNDSAASAVIHHLRDNSKPNIGLEELRKSKILLAEDNIVNQKVTMTYLSQLGCQADLAENGEQVLELMQSKDYDIILMDCQMPLLDGYATTQVIRQLESTTRTSKHVVIIAMTANAFTEDRDRCLAMGMDDFLSKPIRRQQLKETLEDWIIKQKLKENLRSWII</sequence>
<dbReference type="CDD" id="cd00130">
    <property type="entry name" value="PAS"/>
    <property type="match status" value="1"/>
</dbReference>
<dbReference type="InterPro" id="IPR036890">
    <property type="entry name" value="HATPase_C_sf"/>
</dbReference>
<dbReference type="Gene3D" id="1.10.287.130">
    <property type="match status" value="1"/>
</dbReference>
<proteinExistence type="predicted"/>
<keyword evidence="5" id="KW-0902">Two-component regulatory system</keyword>
<evidence type="ECO:0000259" key="7">
    <source>
        <dbReference type="PROSITE" id="PS50109"/>
    </source>
</evidence>
<dbReference type="RefSeq" id="WP_323262055.1">
    <property type="nucleotide sequence ID" value="NZ_JAYGIE010000076.1"/>
</dbReference>
<dbReference type="EC" id="2.7.13.3" evidence="2"/>
<dbReference type="InterPro" id="IPR011006">
    <property type="entry name" value="CheY-like_superfamily"/>
</dbReference>
<evidence type="ECO:0000313" key="10">
    <source>
        <dbReference type="EMBL" id="MEA5478591.1"/>
    </source>
</evidence>
<dbReference type="Pfam" id="PF02518">
    <property type="entry name" value="HATPase_c"/>
    <property type="match status" value="1"/>
</dbReference>
<dbReference type="SUPFAM" id="SSF55785">
    <property type="entry name" value="PYP-like sensor domain (PAS domain)"/>
    <property type="match status" value="1"/>
</dbReference>
<evidence type="ECO:0000256" key="1">
    <source>
        <dbReference type="ARBA" id="ARBA00000085"/>
    </source>
</evidence>
<dbReference type="Gene3D" id="3.40.50.2300">
    <property type="match status" value="2"/>
</dbReference>
<dbReference type="CDD" id="cd16922">
    <property type="entry name" value="HATPase_EvgS-ArcB-TorS-like"/>
    <property type="match status" value="1"/>
</dbReference>
<dbReference type="InterPro" id="IPR000014">
    <property type="entry name" value="PAS"/>
</dbReference>
<evidence type="ECO:0000256" key="3">
    <source>
        <dbReference type="ARBA" id="ARBA00022553"/>
    </source>
</evidence>
<dbReference type="PRINTS" id="PR00344">
    <property type="entry name" value="BCTRLSENSOR"/>
</dbReference>
<dbReference type="InterPro" id="IPR036097">
    <property type="entry name" value="HisK_dim/P_sf"/>
</dbReference>
<dbReference type="InterPro" id="IPR035965">
    <property type="entry name" value="PAS-like_dom_sf"/>
</dbReference>
<name>A0ABU5TJZ4_9CYAN</name>
<dbReference type="PROSITE" id="PS50109">
    <property type="entry name" value="HIS_KIN"/>
    <property type="match status" value="1"/>
</dbReference>
<evidence type="ECO:0000313" key="11">
    <source>
        <dbReference type="Proteomes" id="UP001301388"/>
    </source>
</evidence>
<dbReference type="PROSITE" id="PS50110">
    <property type="entry name" value="RESPONSE_REGULATORY"/>
    <property type="match status" value="2"/>
</dbReference>
<dbReference type="SMART" id="SM00387">
    <property type="entry name" value="HATPase_c"/>
    <property type="match status" value="1"/>
</dbReference>
<feature type="domain" description="Response regulatory" evidence="8">
    <location>
        <begin position="709"/>
        <end position="829"/>
    </location>
</feature>
<dbReference type="CDD" id="cd17546">
    <property type="entry name" value="REC_hyHK_CKI1_RcsC-like"/>
    <property type="match status" value="1"/>
</dbReference>
<evidence type="ECO:0000259" key="9">
    <source>
        <dbReference type="PROSITE" id="PS50112"/>
    </source>
</evidence>
<dbReference type="InterPro" id="IPR003661">
    <property type="entry name" value="HisK_dim/P_dom"/>
</dbReference>
<evidence type="ECO:0000256" key="6">
    <source>
        <dbReference type="PROSITE-ProRule" id="PRU00169"/>
    </source>
</evidence>
<dbReference type="SMART" id="SM00448">
    <property type="entry name" value="REC"/>
    <property type="match status" value="2"/>
</dbReference>